<dbReference type="CDD" id="cd11642">
    <property type="entry name" value="SUMT"/>
    <property type="match status" value="1"/>
</dbReference>
<evidence type="ECO:0000256" key="14">
    <source>
        <dbReference type="ARBA" id="ARBA00060548"/>
    </source>
</evidence>
<dbReference type="GO" id="GO:0032259">
    <property type="term" value="P:methylation"/>
    <property type="evidence" value="ECO:0007669"/>
    <property type="project" value="UniProtKB-KW"/>
</dbReference>
<dbReference type="FunFam" id="3.30.160.110:FF:000001">
    <property type="entry name" value="Siroheme synthase"/>
    <property type="match status" value="1"/>
</dbReference>
<dbReference type="SUPFAM" id="SSF53790">
    <property type="entry name" value="Tetrapyrrole methylase"/>
    <property type="match status" value="1"/>
</dbReference>
<dbReference type="Pfam" id="PF10414">
    <property type="entry name" value="CysG_dimeriser"/>
    <property type="match status" value="1"/>
</dbReference>
<comment type="pathway">
    <text evidence="12 15">Porphyrin-containing compound metabolism; siroheme biosynthesis; precorrin-2 from uroporphyrinogen III: step 1/1.</text>
</comment>
<keyword evidence="8 15" id="KW-0520">NAD</keyword>
<dbReference type="UniPathway" id="UPA00262">
    <property type="reaction ID" value="UER00211"/>
</dbReference>
<evidence type="ECO:0000256" key="13">
    <source>
        <dbReference type="ARBA" id="ARBA00047561"/>
    </source>
</evidence>
<comment type="similarity">
    <text evidence="15">In the N-terminal section; belongs to the precorrin-2 dehydrogenase / sirohydrochlorin ferrochelatase family.</text>
</comment>
<evidence type="ECO:0000256" key="16">
    <source>
        <dbReference type="PIRSR" id="PIRSR036426-1"/>
    </source>
</evidence>
<dbReference type="InterPro" id="IPR000878">
    <property type="entry name" value="4pyrrol_Mease"/>
</dbReference>
<dbReference type="SUPFAM" id="SSF51735">
    <property type="entry name" value="NAD(P)-binding Rossmann-fold domains"/>
    <property type="match status" value="1"/>
</dbReference>
<gene>
    <name evidence="15" type="primary">cysG</name>
    <name evidence="21" type="ORF">SAMN02949497_2095</name>
</gene>
<dbReference type="GO" id="GO:0004851">
    <property type="term" value="F:uroporphyrin-III C-methyltransferase activity"/>
    <property type="evidence" value="ECO:0007669"/>
    <property type="project" value="UniProtKB-UniRule"/>
</dbReference>
<feature type="binding site" evidence="15">
    <location>
        <position position="310"/>
    </location>
    <ligand>
        <name>S-adenosyl-L-methionine</name>
        <dbReference type="ChEBI" id="CHEBI:59789"/>
    </ligand>
</feature>
<dbReference type="InterPro" id="IPR014777">
    <property type="entry name" value="4pyrrole_Mease_sub1"/>
</dbReference>
<feature type="binding site" evidence="15">
    <location>
        <position position="388"/>
    </location>
    <ligand>
        <name>S-adenosyl-L-methionine</name>
        <dbReference type="ChEBI" id="CHEBI:59789"/>
    </ligand>
</feature>
<feature type="domain" description="Siroheme synthase central" evidence="20">
    <location>
        <begin position="124"/>
        <end position="145"/>
    </location>
</feature>
<feature type="binding site" evidence="15">
    <location>
        <position position="417"/>
    </location>
    <ligand>
        <name>S-adenosyl-L-methionine</name>
        <dbReference type="ChEBI" id="CHEBI:59789"/>
    </ligand>
</feature>
<dbReference type="EMBL" id="FXAM01000001">
    <property type="protein sequence ID" value="SMF94762.1"/>
    <property type="molecule type" value="Genomic_DNA"/>
</dbReference>
<dbReference type="FunFam" id="3.30.950.10:FF:000001">
    <property type="entry name" value="Siroheme synthase"/>
    <property type="match status" value="1"/>
</dbReference>
<dbReference type="InterPro" id="IPR003043">
    <property type="entry name" value="Uropor_MeTrfase_CS"/>
</dbReference>
<evidence type="ECO:0000256" key="8">
    <source>
        <dbReference type="ARBA" id="ARBA00023027"/>
    </source>
</evidence>
<dbReference type="Gene3D" id="3.40.50.720">
    <property type="entry name" value="NAD(P)-binding Rossmann-like Domain"/>
    <property type="match status" value="1"/>
</dbReference>
<feature type="active site" description="Proton donor" evidence="15 16">
    <location>
        <position position="274"/>
    </location>
</feature>
<evidence type="ECO:0000313" key="21">
    <source>
        <dbReference type="EMBL" id="SMF94762.1"/>
    </source>
</evidence>
<dbReference type="PROSITE" id="PS00840">
    <property type="entry name" value="SUMT_2"/>
    <property type="match status" value="1"/>
</dbReference>
<comment type="catalytic activity">
    <reaction evidence="13 15">
        <text>precorrin-2 + NAD(+) = sirohydrochlorin + NADH + 2 H(+)</text>
        <dbReference type="Rhea" id="RHEA:15613"/>
        <dbReference type="ChEBI" id="CHEBI:15378"/>
        <dbReference type="ChEBI" id="CHEBI:57540"/>
        <dbReference type="ChEBI" id="CHEBI:57945"/>
        <dbReference type="ChEBI" id="CHEBI:58351"/>
        <dbReference type="ChEBI" id="CHEBI:58827"/>
        <dbReference type="EC" id="1.3.1.76"/>
    </reaction>
</comment>
<dbReference type="NCBIfam" id="NF007922">
    <property type="entry name" value="PRK10637.1"/>
    <property type="match status" value="1"/>
</dbReference>
<dbReference type="InterPro" id="IPR012409">
    <property type="entry name" value="Sirohaem_synth"/>
</dbReference>
<keyword evidence="9 15" id="KW-0456">Lyase</keyword>
<dbReference type="AlphaFoldDB" id="A0A1Y6D2H0"/>
<evidence type="ECO:0000256" key="6">
    <source>
        <dbReference type="ARBA" id="ARBA00022691"/>
    </source>
</evidence>
<keyword evidence="6 15" id="KW-0949">S-adenosyl-L-methionine</keyword>
<comment type="catalytic activity">
    <reaction evidence="15">
        <text>siroheme + 2 H(+) = sirohydrochlorin + Fe(2+)</text>
        <dbReference type="Rhea" id="RHEA:24360"/>
        <dbReference type="ChEBI" id="CHEBI:15378"/>
        <dbReference type="ChEBI" id="CHEBI:29033"/>
        <dbReference type="ChEBI" id="CHEBI:58351"/>
        <dbReference type="ChEBI" id="CHEBI:60052"/>
        <dbReference type="EC" id="4.99.1.4"/>
    </reaction>
</comment>
<keyword evidence="11 15" id="KW-0511">Multifunctional enzyme</keyword>
<evidence type="ECO:0000256" key="2">
    <source>
        <dbReference type="ARBA" id="ARBA00005879"/>
    </source>
</evidence>
<dbReference type="EC" id="4.99.1.4" evidence="15"/>
<feature type="binding site" evidence="15">
    <location>
        <position position="229"/>
    </location>
    <ligand>
        <name>S-adenosyl-L-methionine</name>
        <dbReference type="ChEBI" id="CHEBI:59789"/>
    </ligand>
</feature>
<evidence type="ECO:0000256" key="17">
    <source>
        <dbReference type="RuleBase" id="RU003960"/>
    </source>
</evidence>
<feature type="binding site" evidence="15">
    <location>
        <begin position="43"/>
        <end position="44"/>
    </location>
    <ligand>
        <name>NAD(+)</name>
        <dbReference type="ChEBI" id="CHEBI:57540"/>
    </ligand>
</feature>
<feature type="domain" description="Sirohaem synthase dimerisation" evidence="19">
    <location>
        <begin position="150"/>
        <end position="207"/>
    </location>
</feature>
<comment type="pathway">
    <text evidence="15">Cofactor biosynthesis; adenosylcobalamin biosynthesis; sirohydrochlorin from precorrin-2: step 1/1.</text>
</comment>
<dbReference type="InterPro" id="IPR050161">
    <property type="entry name" value="Siro_Cobalamin_biosynth"/>
</dbReference>
<keyword evidence="7 15" id="KW-0560">Oxidoreductase</keyword>
<dbReference type="STRING" id="1760988.SAMN02949497_2095"/>
<evidence type="ECO:0000256" key="12">
    <source>
        <dbReference type="ARBA" id="ARBA00025705"/>
    </source>
</evidence>
<feature type="binding site" evidence="15">
    <location>
        <begin position="305"/>
        <end position="307"/>
    </location>
    <ligand>
        <name>S-adenosyl-L-methionine</name>
        <dbReference type="ChEBI" id="CHEBI:59789"/>
    </ligand>
</feature>
<dbReference type="GO" id="GO:0009236">
    <property type="term" value="P:cobalamin biosynthetic process"/>
    <property type="evidence" value="ECO:0007669"/>
    <property type="project" value="UniProtKB-UniRule"/>
</dbReference>
<evidence type="ECO:0000256" key="10">
    <source>
        <dbReference type="ARBA" id="ARBA00023244"/>
    </source>
</evidence>
<feature type="region of interest" description="Precorrin-2 dehydrogenase / sirohydrochlorin ferrochelatase" evidence="15">
    <location>
        <begin position="1"/>
        <end position="203"/>
    </location>
</feature>
<feature type="binding site" evidence="15">
    <location>
        <begin position="335"/>
        <end position="336"/>
    </location>
    <ligand>
        <name>S-adenosyl-L-methionine</name>
        <dbReference type="ChEBI" id="CHEBI:59789"/>
    </ligand>
</feature>
<protein>
    <recommendedName>
        <fullName evidence="15">Siroheme synthase</fullName>
    </recommendedName>
    <domain>
        <recommendedName>
            <fullName evidence="15">Uroporphyrinogen-III C-methyltransferase</fullName>
            <shortName evidence="15">Urogen III methylase</shortName>
            <ecNumber evidence="15">2.1.1.107</ecNumber>
        </recommendedName>
        <alternativeName>
            <fullName evidence="15">SUMT</fullName>
        </alternativeName>
        <alternativeName>
            <fullName evidence="15">Uroporphyrinogen III methylase</fullName>
            <shortName evidence="15">UROM</shortName>
        </alternativeName>
    </domain>
    <domain>
        <recommendedName>
            <fullName evidence="15">Precorrin-2 dehydrogenase</fullName>
            <ecNumber evidence="15">1.3.1.76</ecNumber>
        </recommendedName>
    </domain>
    <domain>
        <recommendedName>
            <fullName evidence="15">Sirohydrochlorin ferrochelatase</fullName>
            <ecNumber evidence="15">4.99.1.4</ecNumber>
        </recommendedName>
    </domain>
</protein>
<evidence type="ECO:0000256" key="4">
    <source>
        <dbReference type="ARBA" id="ARBA00022603"/>
    </source>
</evidence>
<evidence type="ECO:0000256" key="9">
    <source>
        <dbReference type="ARBA" id="ARBA00023239"/>
    </source>
</evidence>
<dbReference type="EC" id="1.3.1.76" evidence="15"/>
<comment type="function">
    <text evidence="15">Multifunctional enzyme that catalyzes the SAM-dependent methylations of uroporphyrinogen III at position C-2 and C-7 to form precorrin-2 via precorrin-1. Then it catalyzes the NAD-dependent ring dehydrogenation of precorrin-2 to yield sirohydrochlorin. Finally, it catalyzes the ferrochelation of sirohydrochlorin to yield siroheme.</text>
</comment>
<dbReference type="EC" id="2.1.1.107" evidence="15"/>
<dbReference type="InterPro" id="IPR037115">
    <property type="entry name" value="Sirohaem_synt_dimer_dom_sf"/>
</dbReference>
<dbReference type="NCBIfam" id="TIGR01469">
    <property type="entry name" value="cobA_cysG_Cterm"/>
    <property type="match status" value="1"/>
</dbReference>
<evidence type="ECO:0000256" key="3">
    <source>
        <dbReference type="ARBA" id="ARBA00022573"/>
    </source>
</evidence>
<dbReference type="NCBIfam" id="TIGR01470">
    <property type="entry name" value="cysG_Nterm"/>
    <property type="match status" value="1"/>
</dbReference>
<dbReference type="InterPro" id="IPR006366">
    <property type="entry name" value="CobA/CysG_C"/>
</dbReference>
<dbReference type="UniPathway" id="UPA00148">
    <property type="reaction ID" value="UER00211"/>
</dbReference>
<comment type="similarity">
    <text evidence="2 17">Belongs to the precorrin methyltransferase family.</text>
</comment>
<evidence type="ECO:0000256" key="1">
    <source>
        <dbReference type="ARBA" id="ARBA00005010"/>
    </source>
</evidence>
<proteinExistence type="inferred from homology"/>
<dbReference type="Gene3D" id="3.40.1010.10">
    <property type="entry name" value="Cobalt-precorrin-4 Transmethylase, Domain 1"/>
    <property type="match status" value="1"/>
</dbReference>
<evidence type="ECO:0000256" key="15">
    <source>
        <dbReference type="HAMAP-Rule" id="MF_01646"/>
    </source>
</evidence>
<sequence>MNFLPIFLKLAGQQCLVVGGGEVAARKVAALLKAGGAVTVLAPALGAALAPLAADGRIAYLAKVFEPSDLTGFQLVISATDHRAVNEQVHAAATRRNLPVNVVDCPELCSFIFPAIVDRSPVVIAVSTGGASPVLARLIRAKLESALPLAYGRLADLAEKFRSRVKQAIQEPDRRRRFWEQALGGVVADLVFAGREAEAEQRLHDLLETGRPDHADTGGGFVSLVGAGPGDPDLLTLGALRAMQAADVVVYDRLVSPEVMALVRNDAEKIYAGKESSRHTLPQDQINALLARLAKQGRRVVRLKGGDPFIFGRGGEEIETLMEEGIPFQVIPGITAASGCAAYAGIPLTHRDHAQSVTFVTGHLKQGGIGELDWERLARPGQTLVIYMGLQALPQLRAALIGHGCIPDTPAALIQQGTTRRQRVITGTVDSLPGLVEEAGVSAPTLVIVGGVVGLHGKLAWFQGASPGTSTP</sequence>
<comment type="pathway">
    <text evidence="15">Porphyrin-containing compound metabolism; siroheme biosynthesis; siroheme from sirohydrochlorin: step 1/1.</text>
</comment>
<dbReference type="PANTHER" id="PTHR45790:SF1">
    <property type="entry name" value="SIROHEME SYNTHASE"/>
    <property type="match status" value="1"/>
</dbReference>
<feature type="active site" description="Proton acceptor" evidence="15 16">
    <location>
        <position position="252"/>
    </location>
</feature>
<dbReference type="Gene3D" id="3.30.160.110">
    <property type="entry name" value="Siroheme synthase, domain 2"/>
    <property type="match status" value="1"/>
</dbReference>
<dbReference type="InterPro" id="IPR006367">
    <property type="entry name" value="Sirohaem_synthase_N"/>
</dbReference>
<dbReference type="InterPro" id="IPR019478">
    <property type="entry name" value="Sirohaem_synthase_dimer_dom"/>
</dbReference>
<accession>A0A1Y6D2H0</accession>
<dbReference type="PIRSF" id="PIRSF036426">
    <property type="entry name" value="Sirohaem_synth"/>
    <property type="match status" value="1"/>
</dbReference>
<dbReference type="InterPro" id="IPR028281">
    <property type="entry name" value="Sirohaem_synthase_central"/>
</dbReference>
<comment type="catalytic activity">
    <reaction evidence="15">
        <text>uroporphyrinogen III + 2 S-adenosyl-L-methionine = precorrin-2 + 2 S-adenosyl-L-homocysteine + H(+)</text>
        <dbReference type="Rhea" id="RHEA:32459"/>
        <dbReference type="ChEBI" id="CHEBI:15378"/>
        <dbReference type="ChEBI" id="CHEBI:57308"/>
        <dbReference type="ChEBI" id="CHEBI:57856"/>
        <dbReference type="ChEBI" id="CHEBI:58827"/>
        <dbReference type="ChEBI" id="CHEBI:59789"/>
        <dbReference type="EC" id="2.1.1.107"/>
    </reaction>
</comment>
<dbReference type="FunFam" id="3.40.1010.10:FF:000001">
    <property type="entry name" value="Siroheme synthase"/>
    <property type="match status" value="1"/>
</dbReference>
<dbReference type="Pfam" id="PF00590">
    <property type="entry name" value="TP_methylase"/>
    <property type="match status" value="1"/>
</dbReference>
<feature type="domain" description="Tetrapyrrole methylase" evidence="18">
    <location>
        <begin position="222"/>
        <end position="432"/>
    </location>
</feature>
<evidence type="ECO:0000259" key="19">
    <source>
        <dbReference type="Pfam" id="PF10414"/>
    </source>
</evidence>
<evidence type="ECO:0000313" key="22">
    <source>
        <dbReference type="Proteomes" id="UP000192923"/>
    </source>
</evidence>
<evidence type="ECO:0000259" key="18">
    <source>
        <dbReference type="Pfam" id="PF00590"/>
    </source>
</evidence>
<dbReference type="GO" id="GO:0043115">
    <property type="term" value="F:precorrin-2 dehydrogenase activity"/>
    <property type="evidence" value="ECO:0007669"/>
    <property type="project" value="UniProtKB-UniRule"/>
</dbReference>
<comment type="pathway">
    <text evidence="1 15">Porphyrin-containing compound metabolism; siroheme biosynthesis; sirohydrochlorin from precorrin-2: step 1/1.</text>
</comment>
<dbReference type="InterPro" id="IPR014776">
    <property type="entry name" value="4pyrrole_Mease_sub2"/>
</dbReference>
<dbReference type="RefSeq" id="WP_085212435.1">
    <property type="nucleotide sequence ID" value="NZ_FXAM01000001.1"/>
</dbReference>
<comment type="pathway">
    <text evidence="14 15">Cofactor biosynthesis; adenosylcobalamin biosynthesis; precorrin-2 from uroporphyrinogen III: step 1/1.</text>
</comment>
<keyword evidence="5 15" id="KW-0808">Transferase</keyword>
<dbReference type="GO" id="GO:0019354">
    <property type="term" value="P:siroheme biosynthetic process"/>
    <property type="evidence" value="ECO:0007669"/>
    <property type="project" value="UniProtKB-UniRule"/>
</dbReference>
<feature type="binding site" evidence="15">
    <location>
        <begin position="22"/>
        <end position="23"/>
    </location>
    <ligand>
        <name>NAD(+)</name>
        <dbReference type="ChEBI" id="CHEBI:57540"/>
    </ligand>
</feature>
<feature type="region of interest" description="Uroporphyrinogen-III C-methyltransferase" evidence="15">
    <location>
        <begin position="220"/>
        <end position="472"/>
    </location>
</feature>
<organism evidence="21 22">
    <name type="scientific">Methylomagnum ishizawai</name>
    <dbReference type="NCBI Taxonomy" id="1760988"/>
    <lineage>
        <taxon>Bacteria</taxon>
        <taxon>Pseudomonadati</taxon>
        <taxon>Pseudomonadota</taxon>
        <taxon>Gammaproteobacteria</taxon>
        <taxon>Methylococcales</taxon>
        <taxon>Methylococcaceae</taxon>
        <taxon>Methylomagnum</taxon>
    </lineage>
</organism>
<keyword evidence="22" id="KW-1185">Reference proteome</keyword>
<keyword evidence="4 15" id="KW-0489">Methyltransferase</keyword>
<dbReference type="Gene3D" id="3.30.950.10">
    <property type="entry name" value="Methyltransferase, Cobalt-precorrin-4 Transmethylase, Domain 2"/>
    <property type="match status" value="1"/>
</dbReference>
<dbReference type="Proteomes" id="UP000192923">
    <property type="component" value="Unassembled WGS sequence"/>
</dbReference>
<reference evidence="21 22" key="1">
    <citation type="submission" date="2016-12" db="EMBL/GenBank/DDBJ databases">
        <authorList>
            <person name="Song W.-J."/>
            <person name="Kurnit D.M."/>
        </authorList>
    </citation>
    <scope>NUCLEOTIDE SEQUENCE [LARGE SCALE GENOMIC DNA]</scope>
    <source>
        <strain evidence="21 22">175</strain>
    </source>
</reference>
<dbReference type="PROSITE" id="PS00839">
    <property type="entry name" value="SUMT_1"/>
    <property type="match status" value="1"/>
</dbReference>
<dbReference type="OrthoDB" id="9815856at2"/>
<evidence type="ECO:0000256" key="5">
    <source>
        <dbReference type="ARBA" id="ARBA00022679"/>
    </source>
</evidence>
<dbReference type="GO" id="GO:0051287">
    <property type="term" value="F:NAD binding"/>
    <property type="evidence" value="ECO:0007669"/>
    <property type="project" value="InterPro"/>
</dbReference>
<evidence type="ECO:0000256" key="7">
    <source>
        <dbReference type="ARBA" id="ARBA00023002"/>
    </source>
</evidence>
<dbReference type="InterPro" id="IPR036291">
    <property type="entry name" value="NAD(P)-bd_dom_sf"/>
</dbReference>
<comment type="caution">
    <text evidence="15">Lacks conserved residue(s) required for the propagation of feature annotation.</text>
</comment>
<evidence type="ECO:0000256" key="11">
    <source>
        <dbReference type="ARBA" id="ARBA00023268"/>
    </source>
</evidence>
<dbReference type="Gene3D" id="1.10.8.210">
    <property type="entry name" value="Sirohaem synthase, dimerisation domain"/>
    <property type="match status" value="1"/>
</dbReference>
<dbReference type="InterPro" id="IPR035996">
    <property type="entry name" value="4pyrrol_Methylase_sf"/>
</dbReference>
<keyword evidence="10 15" id="KW-0627">Porphyrin biosynthesis</keyword>
<dbReference type="PANTHER" id="PTHR45790">
    <property type="entry name" value="SIROHEME SYNTHASE-RELATED"/>
    <property type="match status" value="1"/>
</dbReference>
<keyword evidence="3 15" id="KW-0169">Cobalamin biosynthesis</keyword>
<dbReference type="Pfam" id="PF14824">
    <property type="entry name" value="Sirohm_synth_M"/>
    <property type="match status" value="1"/>
</dbReference>
<dbReference type="HAMAP" id="MF_01646">
    <property type="entry name" value="Siroheme_synth"/>
    <property type="match status" value="1"/>
</dbReference>
<dbReference type="NCBIfam" id="NF004790">
    <property type="entry name" value="PRK06136.1"/>
    <property type="match status" value="1"/>
</dbReference>
<dbReference type="Pfam" id="PF13241">
    <property type="entry name" value="NAD_binding_7"/>
    <property type="match status" value="1"/>
</dbReference>
<comment type="similarity">
    <text evidence="15">In the C-terminal section; belongs to the precorrin methyltransferase family.</text>
</comment>
<evidence type="ECO:0000259" key="20">
    <source>
        <dbReference type="Pfam" id="PF14824"/>
    </source>
</evidence>
<dbReference type="GO" id="GO:0051266">
    <property type="term" value="F:sirohydrochlorin ferrochelatase activity"/>
    <property type="evidence" value="ECO:0007669"/>
    <property type="project" value="UniProtKB-EC"/>
</dbReference>
<name>A0A1Y6D2H0_9GAMM</name>
<dbReference type="SUPFAM" id="SSF75615">
    <property type="entry name" value="Siroheme synthase middle domains-like"/>
    <property type="match status" value="1"/>
</dbReference>